<gene>
    <name evidence="3" type="ORF">SAMN02745225_01723</name>
</gene>
<feature type="compositionally biased region" description="Low complexity" evidence="2">
    <location>
        <begin position="9"/>
        <end position="23"/>
    </location>
</feature>
<dbReference type="AlphaFoldDB" id="A0A1M4WMX5"/>
<dbReference type="OrthoDB" id="9796448at2"/>
<dbReference type="STRING" id="1121881.SAMN02745225_01723"/>
<feature type="region of interest" description="Disordered" evidence="2">
    <location>
        <begin position="1"/>
        <end position="28"/>
    </location>
</feature>
<reference evidence="4" key="1">
    <citation type="submission" date="2016-11" db="EMBL/GenBank/DDBJ databases">
        <authorList>
            <person name="Varghese N."/>
            <person name="Submissions S."/>
        </authorList>
    </citation>
    <scope>NUCLEOTIDE SEQUENCE [LARGE SCALE GENOMIC DNA]</scope>
    <source>
        <strain evidence="4">DSM 19514</strain>
    </source>
</reference>
<dbReference type="InterPro" id="IPR035439">
    <property type="entry name" value="UPF0145_dom_sf"/>
</dbReference>
<evidence type="ECO:0000256" key="2">
    <source>
        <dbReference type="SAM" id="MobiDB-lite"/>
    </source>
</evidence>
<evidence type="ECO:0000313" key="3">
    <source>
        <dbReference type="EMBL" id="SHE82576.1"/>
    </source>
</evidence>
<dbReference type="InterPro" id="IPR002765">
    <property type="entry name" value="UPF0145_YbjQ-like"/>
</dbReference>
<dbReference type="Gene3D" id="3.30.110.70">
    <property type="entry name" value="Hypothetical protein apc22750. Chain B"/>
    <property type="match status" value="2"/>
</dbReference>
<accession>A0A1M4WMX5</accession>
<keyword evidence="4" id="KW-1185">Reference proteome</keyword>
<dbReference type="SUPFAM" id="SSF117782">
    <property type="entry name" value="YbjQ-like"/>
    <property type="match status" value="2"/>
</dbReference>
<protein>
    <submittedName>
        <fullName evidence="3">Uncharacterized conserved protein YbjQ, UPF0145 family</fullName>
    </submittedName>
</protein>
<sequence length="291" mass="31753">MVFGRKDQSGSASEVSRGSTSSSEFNSLPEAAEQRILRLKSQESQGAYTSDLSVDEHILVTQMGFDPVGYVMGTSIYHVGIQVASWNNSRELNVLSQAMYNARELAIERMRAEADALGADGVIGVHLGINMYAWGQDVLEFVAQGTAVKGRDNSIPYRLENGKPFTSDLSGQQFYTLLRGGHFPVELVMGTCVYHVAHQGAFQAMKQSLFNQEIQIFTEAVYTARELAMARMQAEADSVSAHSIVGVRAVVSNHVWGEHATEFLAIGTAVRKLGDSVPELSMTLTLPLDDN</sequence>
<proteinExistence type="inferred from homology"/>
<evidence type="ECO:0000313" key="4">
    <source>
        <dbReference type="Proteomes" id="UP000184295"/>
    </source>
</evidence>
<name>A0A1M4WMX5_9ACTN</name>
<comment type="similarity">
    <text evidence="1">Belongs to the UPF0145 family.</text>
</comment>
<dbReference type="Proteomes" id="UP000184295">
    <property type="component" value="Unassembled WGS sequence"/>
</dbReference>
<dbReference type="EMBL" id="FQUL01000027">
    <property type="protein sequence ID" value="SHE82576.1"/>
    <property type="molecule type" value="Genomic_DNA"/>
</dbReference>
<dbReference type="Pfam" id="PF01906">
    <property type="entry name" value="YbjQ_1"/>
    <property type="match status" value="2"/>
</dbReference>
<dbReference type="PANTHER" id="PTHR34068:SF2">
    <property type="entry name" value="UPF0145 PROTEIN SCO3412"/>
    <property type="match status" value="1"/>
</dbReference>
<dbReference type="RefSeq" id="WP_084660356.1">
    <property type="nucleotide sequence ID" value="NZ_FQUL01000027.1"/>
</dbReference>
<evidence type="ECO:0000256" key="1">
    <source>
        <dbReference type="ARBA" id="ARBA00010751"/>
    </source>
</evidence>
<dbReference type="PANTHER" id="PTHR34068">
    <property type="entry name" value="UPF0145 PROTEIN YBJQ"/>
    <property type="match status" value="1"/>
</dbReference>
<organism evidence="3 4">
    <name type="scientific">Ferrithrix thermotolerans DSM 19514</name>
    <dbReference type="NCBI Taxonomy" id="1121881"/>
    <lineage>
        <taxon>Bacteria</taxon>
        <taxon>Bacillati</taxon>
        <taxon>Actinomycetota</taxon>
        <taxon>Acidimicrobiia</taxon>
        <taxon>Acidimicrobiales</taxon>
        <taxon>Acidimicrobiaceae</taxon>
        <taxon>Ferrithrix</taxon>
    </lineage>
</organism>